<dbReference type="RefSeq" id="WP_089717005.1">
    <property type="nucleotide sequence ID" value="NZ_FNEH01000015.1"/>
</dbReference>
<sequence length="196" mass="23680">MTIKDYYMRAKRELENLAYHVDSYKKINYGIQFKMFKHKQGYLVRVYEKKNKNINLDISLVKNKKVKKDLVIVENKLRNQCIDFKRSNLQESFQLINQNIEDEIIEFLISIKAKSDYVNNNYLKYSFKVSGLKFNFYKNRKMTIQGRYDSYLLIKKDILKIINFKKKKNKISKSKNNKYQLSLFNNNQKIQKGVRL</sequence>
<reference evidence="1 2" key="1">
    <citation type="submission" date="2016-10" db="EMBL/GenBank/DDBJ databases">
        <authorList>
            <person name="de Groot N.N."/>
        </authorList>
    </citation>
    <scope>NUCLEOTIDE SEQUENCE [LARGE SCALE GENOMIC DNA]</scope>
    <source>
        <strain evidence="1 2">WG7</strain>
    </source>
</reference>
<accession>A0A1G8NIL5</accession>
<name>A0A1G8NIL5_9FIRM</name>
<dbReference type="Proteomes" id="UP000198945">
    <property type="component" value="Unassembled WGS sequence"/>
</dbReference>
<evidence type="ECO:0000313" key="1">
    <source>
        <dbReference type="EMBL" id="SDI80089.1"/>
    </source>
</evidence>
<gene>
    <name evidence="1" type="ORF">SAMN04515654_11533</name>
</gene>
<dbReference type="AlphaFoldDB" id="A0A1G8NIL5"/>
<protein>
    <submittedName>
        <fullName evidence="1">Uncharacterized protein</fullName>
    </submittedName>
</protein>
<proteinExistence type="predicted"/>
<dbReference type="EMBL" id="FNEH01000015">
    <property type="protein sequence ID" value="SDI80089.1"/>
    <property type="molecule type" value="Genomic_DNA"/>
</dbReference>
<organism evidence="1 2">
    <name type="scientific">Halanaerobium congolense</name>
    <dbReference type="NCBI Taxonomy" id="54121"/>
    <lineage>
        <taxon>Bacteria</taxon>
        <taxon>Bacillati</taxon>
        <taxon>Bacillota</taxon>
        <taxon>Clostridia</taxon>
        <taxon>Halanaerobiales</taxon>
        <taxon>Halanaerobiaceae</taxon>
        <taxon>Halanaerobium</taxon>
    </lineage>
</organism>
<evidence type="ECO:0000313" key="2">
    <source>
        <dbReference type="Proteomes" id="UP000198945"/>
    </source>
</evidence>